<dbReference type="Proteomes" id="UP000294257">
    <property type="component" value="Unassembled WGS sequence"/>
</dbReference>
<proteinExistence type="predicted"/>
<dbReference type="RefSeq" id="WP_130344472.1">
    <property type="nucleotide sequence ID" value="NZ_SGWQ01000004.1"/>
</dbReference>
<gene>
    <name evidence="1" type="ORF">EV193_10459</name>
</gene>
<dbReference type="Gene3D" id="1.10.357.10">
    <property type="entry name" value="Tetracycline Repressor, domain 2"/>
    <property type="match status" value="1"/>
</dbReference>
<organism evidence="1 2">
    <name type="scientific">Herbihabitans rhizosphaerae</name>
    <dbReference type="NCBI Taxonomy" id="1872711"/>
    <lineage>
        <taxon>Bacteria</taxon>
        <taxon>Bacillati</taxon>
        <taxon>Actinomycetota</taxon>
        <taxon>Actinomycetes</taxon>
        <taxon>Pseudonocardiales</taxon>
        <taxon>Pseudonocardiaceae</taxon>
        <taxon>Herbihabitans</taxon>
    </lineage>
</organism>
<keyword evidence="2" id="KW-1185">Reference proteome</keyword>
<dbReference type="AlphaFoldDB" id="A0A4Q7KPX0"/>
<evidence type="ECO:0000313" key="2">
    <source>
        <dbReference type="Proteomes" id="UP000294257"/>
    </source>
</evidence>
<comment type="caution">
    <text evidence="1">The sequence shown here is derived from an EMBL/GenBank/DDBJ whole genome shotgun (WGS) entry which is preliminary data.</text>
</comment>
<protein>
    <recommendedName>
        <fullName evidence="3">TetR family transcriptional regulator</fullName>
    </recommendedName>
</protein>
<dbReference type="EMBL" id="SGWQ01000004">
    <property type="protein sequence ID" value="RZS38848.1"/>
    <property type="molecule type" value="Genomic_DNA"/>
</dbReference>
<dbReference type="OrthoDB" id="3773711at2"/>
<evidence type="ECO:0000313" key="1">
    <source>
        <dbReference type="EMBL" id="RZS38848.1"/>
    </source>
</evidence>
<sequence>MSWNDYYRRRDALDAVIQHATRNPGGGLPFDEVPGVSEIFSGPDELLAALHYRWTLKLTARVDMALAEADRDSSIDRVEAVTEAWHKAADENSALRAILDTNSDRVGGTFGRAVRAEQRMLALTAGLAEITEPDEEITRVGVAFNALLHSVPQRPARRRNPVEQLLRRLVPSA</sequence>
<accession>A0A4Q7KPX0</accession>
<reference evidence="1 2" key="1">
    <citation type="submission" date="2019-02" db="EMBL/GenBank/DDBJ databases">
        <title>Genomic Encyclopedia of Type Strains, Phase IV (KMG-IV): sequencing the most valuable type-strain genomes for metagenomic binning, comparative biology and taxonomic classification.</title>
        <authorList>
            <person name="Goeker M."/>
        </authorList>
    </citation>
    <scope>NUCLEOTIDE SEQUENCE [LARGE SCALE GENOMIC DNA]</scope>
    <source>
        <strain evidence="1 2">DSM 101727</strain>
    </source>
</reference>
<evidence type="ECO:0008006" key="3">
    <source>
        <dbReference type="Google" id="ProtNLM"/>
    </source>
</evidence>
<name>A0A4Q7KPX0_9PSEU</name>